<keyword evidence="2" id="KW-1185">Reference proteome</keyword>
<gene>
    <name evidence="1" type="ORF">HCJ96_11825</name>
</gene>
<evidence type="ECO:0000313" key="1">
    <source>
        <dbReference type="EMBL" id="NMH60715.1"/>
    </source>
</evidence>
<sequence length="110" mass="13062">MQAGMSRFTQVGDWIFEVKMIRALRVQEFGQPYSAFASITVNGDNLYIDSQMTRLNEDFSRDDYMSFYEFCKQLDAKEVHYDKVRRGRRQPRIVAIEENQKPLTKIQLVR</sequence>
<proteinExistence type="predicted"/>
<dbReference type="EMBL" id="JAATNW010000006">
    <property type="protein sequence ID" value="NMH60715.1"/>
    <property type="molecule type" value="Genomic_DNA"/>
</dbReference>
<organism evidence="1 2">
    <name type="scientific">Alteromonas ponticola</name>
    <dbReference type="NCBI Taxonomy" id="2720613"/>
    <lineage>
        <taxon>Bacteria</taxon>
        <taxon>Pseudomonadati</taxon>
        <taxon>Pseudomonadota</taxon>
        <taxon>Gammaproteobacteria</taxon>
        <taxon>Alteromonadales</taxon>
        <taxon>Alteromonadaceae</taxon>
        <taxon>Alteromonas/Salinimonas group</taxon>
        <taxon>Alteromonas</taxon>
    </lineage>
</organism>
<accession>A0ABX1R636</accession>
<comment type="caution">
    <text evidence="1">The sequence shown here is derived from an EMBL/GenBank/DDBJ whole genome shotgun (WGS) entry which is preliminary data.</text>
</comment>
<dbReference type="Proteomes" id="UP000709336">
    <property type="component" value="Unassembled WGS sequence"/>
</dbReference>
<protein>
    <submittedName>
        <fullName evidence="1">Uncharacterized protein</fullName>
    </submittedName>
</protein>
<dbReference type="PROSITE" id="PS00018">
    <property type="entry name" value="EF_HAND_1"/>
    <property type="match status" value="1"/>
</dbReference>
<dbReference type="InterPro" id="IPR018247">
    <property type="entry name" value="EF_Hand_1_Ca_BS"/>
</dbReference>
<dbReference type="RefSeq" id="WP_169211278.1">
    <property type="nucleotide sequence ID" value="NZ_JAATNW010000006.1"/>
</dbReference>
<name>A0ABX1R636_9ALTE</name>
<reference evidence="1 2" key="1">
    <citation type="submission" date="2020-03" db="EMBL/GenBank/DDBJ databases">
        <title>Alteromonas ponticola sp. nov., isolated from seawater.</title>
        <authorList>
            <person name="Yoon J.-H."/>
            <person name="Kim Y.-O."/>
        </authorList>
    </citation>
    <scope>NUCLEOTIDE SEQUENCE [LARGE SCALE GENOMIC DNA]</scope>
    <source>
        <strain evidence="1 2">MYP5</strain>
    </source>
</reference>
<evidence type="ECO:0000313" key="2">
    <source>
        <dbReference type="Proteomes" id="UP000709336"/>
    </source>
</evidence>